<accession>A0ABP8XRX6</accession>
<evidence type="ECO:0000313" key="1">
    <source>
        <dbReference type="EMBL" id="GAA4713463.1"/>
    </source>
</evidence>
<keyword evidence="2" id="KW-1185">Reference proteome</keyword>
<dbReference type="Gene3D" id="3.30.530.20">
    <property type="match status" value="1"/>
</dbReference>
<gene>
    <name evidence="1" type="ORF">GCM10023198_40650</name>
</gene>
<dbReference type="InterPro" id="IPR023393">
    <property type="entry name" value="START-like_dom_sf"/>
</dbReference>
<protein>
    <recommendedName>
        <fullName evidence="3">Polyketide cyclase/dehydrase/lipid transport protein</fullName>
    </recommendedName>
</protein>
<dbReference type="InterPro" id="IPR019587">
    <property type="entry name" value="Polyketide_cyclase/dehydratase"/>
</dbReference>
<dbReference type="Pfam" id="PF10604">
    <property type="entry name" value="Polyketide_cyc2"/>
    <property type="match status" value="1"/>
</dbReference>
<comment type="caution">
    <text evidence="1">The sequence shown here is derived from an EMBL/GenBank/DDBJ whole genome shotgun (WGS) entry which is preliminary data.</text>
</comment>
<dbReference type="EMBL" id="BAABHM010000017">
    <property type="protein sequence ID" value="GAA4713463.1"/>
    <property type="molecule type" value="Genomic_DNA"/>
</dbReference>
<dbReference type="Proteomes" id="UP001500843">
    <property type="component" value="Unassembled WGS sequence"/>
</dbReference>
<evidence type="ECO:0008006" key="3">
    <source>
        <dbReference type="Google" id="ProtNLM"/>
    </source>
</evidence>
<reference evidence="2" key="1">
    <citation type="journal article" date="2019" name="Int. J. Syst. Evol. Microbiol.">
        <title>The Global Catalogue of Microorganisms (GCM) 10K type strain sequencing project: providing services to taxonomists for standard genome sequencing and annotation.</title>
        <authorList>
            <consortium name="The Broad Institute Genomics Platform"/>
            <consortium name="The Broad Institute Genome Sequencing Center for Infectious Disease"/>
            <person name="Wu L."/>
            <person name="Ma J."/>
        </authorList>
    </citation>
    <scope>NUCLEOTIDE SEQUENCE [LARGE SCALE GENOMIC DNA]</scope>
    <source>
        <strain evidence="2">JCM 17975</strain>
    </source>
</reference>
<name>A0ABP8XRX6_9MICO</name>
<dbReference type="SUPFAM" id="SSF55961">
    <property type="entry name" value="Bet v1-like"/>
    <property type="match status" value="1"/>
</dbReference>
<proteinExistence type="predicted"/>
<evidence type="ECO:0000313" key="2">
    <source>
        <dbReference type="Proteomes" id="UP001500843"/>
    </source>
</evidence>
<sequence length="168" mass="18013">MFTTGRRLRRLFSSPRSLGPVAHAYRTSAQVEAPADVVWQILSDVERMPTWTTSMTHVTLLGPETRIAVGSRVEVQQPGLPEATWEVDGLVEGRGFSWSSTTPGVRTGAAHQIAPVSDAACEVTLVTAQSGMLAGLTNLVQGSKARELVDTELAGLKAESELRMRGKG</sequence>
<organism evidence="1 2">
    <name type="scientific">Promicromonospora umidemergens</name>
    <dbReference type="NCBI Taxonomy" id="629679"/>
    <lineage>
        <taxon>Bacteria</taxon>
        <taxon>Bacillati</taxon>
        <taxon>Actinomycetota</taxon>
        <taxon>Actinomycetes</taxon>
        <taxon>Micrococcales</taxon>
        <taxon>Promicromonosporaceae</taxon>
        <taxon>Promicromonospora</taxon>
    </lineage>
</organism>